<dbReference type="GO" id="GO:0030479">
    <property type="term" value="C:actin cortical patch"/>
    <property type="evidence" value="ECO:0007669"/>
    <property type="project" value="TreeGrafter"/>
</dbReference>
<dbReference type="Proteomes" id="UP000053477">
    <property type="component" value="Unassembled WGS sequence"/>
</dbReference>
<organism evidence="3 4">
    <name type="scientific">Schizopora paradoxa</name>
    <dbReference type="NCBI Taxonomy" id="27342"/>
    <lineage>
        <taxon>Eukaryota</taxon>
        <taxon>Fungi</taxon>
        <taxon>Dikarya</taxon>
        <taxon>Basidiomycota</taxon>
        <taxon>Agaricomycotina</taxon>
        <taxon>Agaricomycetes</taxon>
        <taxon>Hymenochaetales</taxon>
        <taxon>Schizoporaceae</taxon>
        <taxon>Schizopora</taxon>
    </lineage>
</organism>
<dbReference type="Pfam" id="PF00241">
    <property type="entry name" value="Cofilin_ADF"/>
    <property type="match status" value="1"/>
</dbReference>
<evidence type="ECO:0000313" key="4">
    <source>
        <dbReference type="Proteomes" id="UP000053477"/>
    </source>
</evidence>
<name>A0A0H2RPJ2_9AGAM</name>
<evidence type="ECO:0000313" key="3">
    <source>
        <dbReference type="EMBL" id="KLO13492.1"/>
    </source>
</evidence>
<dbReference type="SUPFAM" id="SSF55753">
    <property type="entry name" value="Actin depolymerizing proteins"/>
    <property type="match status" value="1"/>
</dbReference>
<protein>
    <submittedName>
        <fullName evidence="3">Maturation factor</fullName>
    </submittedName>
</protein>
<dbReference type="Gene3D" id="3.40.20.10">
    <property type="entry name" value="Severin"/>
    <property type="match status" value="1"/>
</dbReference>
<dbReference type="GO" id="GO:0071846">
    <property type="term" value="P:actin filament debranching"/>
    <property type="evidence" value="ECO:0007669"/>
    <property type="project" value="InterPro"/>
</dbReference>
<dbReference type="PANTHER" id="PTHR11249:SF2">
    <property type="entry name" value="GLIA MATURATION FACTOR"/>
    <property type="match status" value="1"/>
</dbReference>
<keyword evidence="4" id="KW-1185">Reference proteome</keyword>
<dbReference type="InParanoid" id="A0A0H2RPJ2"/>
<dbReference type="GO" id="GO:0034316">
    <property type="term" value="P:negative regulation of Arp2/3 complex-mediated actin nucleation"/>
    <property type="evidence" value="ECO:0007669"/>
    <property type="project" value="TreeGrafter"/>
</dbReference>
<dbReference type="InterPro" id="IPR011171">
    <property type="entry name" value="GMF"/>
</dbReference>
<dbReference type="FunCoup" id="A0A0H2RPJ2">
    <property type="interactions" value="102"/>
</dbReference>
<dbReference type="STRING" id="27342.A0A0H2RPJ2"/>
<dbReference type="AlphaFoldDB" id="A0A0H2RPJ2"/>
<dbReference type="InterPro" id="IPR029006">
    <property type="entry name" value="ADF-H/Gelsolin-like_dom_sf"/>
</dbReference>
<dbReference type="OrthoDB" id="3919494at2759"/>
<evidence type="ECO:0000259" key="2">
    <source>
        <dbReference type="PROSITE" id="PS51263"/>
    </source>
</evidence>
<feature type="domain" description="ADF-H" evidence="2">
    <location>
        <begin position="7"/>
        <end position="157"/>
    </location>
</feature>
<dbReference type="GO" id="GO:0003779">
    <property type="term" value="F:actin binding"/>
    <property type="evidence" value="ECO:0007669"/>
    <property type="project" value="InterPro"/>
</dbReference>
<dbReference type="GO" id="GO:0071933">
    <property type="term" value="F:Arp2/3 complex binding"/>
    <property type="evidence" value="ECO:0007669"/>
    <property type="project" value="InterPro"/>
</dbReference>
<reference evidence="3 4" key="1">
    <citation type="submission" date="2015-04" db="EMBL/GenBank/DDBJ databases">
        <title>Complete genome sequence of Schizopora paradoxa KUC8140, a cosmopolitan wood degrader in East Asia.</title>
        <authorList>
            <consortium name="DOE Joint Genome Institute"/>
            <person name="Min B."/>
            <person name="Park H."/>
            <person name="Jang Y."/>
            <person name="Kim J.-J."/>
            <person name="Kim K.H."/>
            <person name="Pangilinan J."/>
            <person name="Lipzen A."/>
            <person name="Riley R."/>
            <person name="Grigoriev I.V."/>
            <person name="Spatafora J.W."/>
            <person name="Choi I.-G."/>
        </authorList>
    </citation>
    <scope>NUCLEOTIDE SEQUENCE [LARGE SCALE GENOMIC DNA]</scope>
    <source>
        <strain evidence="3 4">KUC8140</strain>
    </source>
</reference>
<gene>
    <name evidence="3" type="ORF">SCHPADRAFT_904081</name>
</gene>
<dbReference type="PANTHER" id="PTHR11249">
    <property type="entry name" value="GLIAL FACTOR NATURATION FACTOR"/>
    <property type="match status" value="1"/>
</dbReference>
<dbReference type="PROSITE" id="PS00018">
    <property type="entry name" value="EF_HAND_1"/>
    <property type="match status" value="1"/>
</dbReference>
<accession>A0A0H2RPJ2</accession>
<dbReference type="PROSITE" id="PS51263">
    <property type="entry name" value="ADF_H"/>
    <property type="match status" value="1"/>
</dbReference>
<proteinExistence type="inferred from homology"/>
<comment type="similarity">
    <text evidence="1">Belongs to the actin-binding proteins ADF family. GMF subfamily.</text>
</comment>
<dbReference type="InterPro" id="IPR002108">
    <property type="entry name" value="ADF-H"/>
</dbReference>
<sequence length="157" mass="17677">MSKEGQSTQVIIPDELSKKLKKFRIARLAKDNGGKVKAIVVKITYHEEGEKSSMEEDDDLDDVDTSGEVDLEELVEALPTSSPRYIVLVFWKQYDDGRETERLALVNWVPPNSNPTQLTLHAMASKQFEKAVMANTVIEVREGAEGLNMELLLEKTK</sequence>
<dbReference type="InterPro" id="IPR018247">
    <property type="entry name" value="EF_Hand_1_Ca_BS"/>
</dbReference>
<evidence type="ECO:0000256" key="1">
    <source>
        <dbReference type="ARBA" id="ARBA00010055"/>
    </source>
</evidence>
<dbReference type="EMBL" id="KQ085958">
    <property type="protein sequence ID" value="KLO13492.1"/>
    <property type="molecule type" value="Genomic_DNA"/>
</dbReference>